<evidence type="ECO:0000313" key="2">
    <source>
        <dbReference type="EMBL" id="SPJ82285.1"/>
    </source>
</evidence>
<comment type="caution">
    <text evidence="2">The sequence shown here is derived from an EMBL/GenBank/DDBJ whole genome shotgun (WGS) entry which is preliminary data.</text>
</comment>
<gene>
    <name evidence="2" type="ORF">FTOL_09690</name>
</gene>
<accession>A0AAE8MG74</accession>
<dbReference type="CDD" id="cd00590">
    <property type="entry name" value="RRM_SF"/>
    <property type="match status" value="1"/>
</dbReference>
<dbReference type="InterPro" id="IPR035979">
    <property type="entry name" value="RBD_domain_sf"/>
</dbReference>
<dbReference type="SUPFAM" id="SSF54928">
    <property type="entry name" value="RNA-binding domain, RBD"/>
    <property type="match status" value="1"/>
</dbReference>
<name>A0AAE8MG74_9HYPO</name>
<protein>
    <recommendedName>
        <fullName evidence="4">RRM domain-containing protein</fullName>
    </recommendedName>
</protein>
<feature type="compositionally biased region" description="Polar residues" evidence="1">
    <location>
        <begin position="125"/>
        <end position="148"/>
    </location>
</feature>
<evidence type="ECO:0000256" key="1">
    <source>
        <dbReference type="SAM" id="MobiDB-lite"/>
    </source>
</evidence>
<dbReference type="GO" id="GO:0003676">
    <property type="term" value="F:nucleic acid binding"/>
    <property type="evidence" value="ECO:0007669"/>
    <property type="project" value="InterPro"/>
</dbReference>
<dbReference type="EMBL" id="ONZP01000351">
    <property type="protein sequence ID" value="SPJ82285.1"/>
    <property type="molecule type" value="Genomic_DNA"/>
</dbReference>
<proteinExistence type="predicted"/>
<dbReference type="AlphaFoldDB" id="A0AAE8MG74"/>
<reference evidence="2" key="1">
    <citation type="submission" date="2018-03" db="EMBL/GenBank/DDBJ databases">
        <authorList>
            <person name="Guldener U."/>
        </authorList>
    </citation>
    <scope>NUCLEOTIDE SEQUENCE</scope>
</reference>
<dbReference type="Proteomes" id="UP001187734">
    <property type="component" value="Unassembled WGS sequence"/>
</dbReference>
<evidence type="ECO:0000313" key="3">
    <source>
        <dbReference type="Proteomes" id="UP001187734"/>
    </source>
</evidence>
<feature type="region of interest" description="Disordered" evidence="1">
    <location>
        <begin position="115"/>
        <end position="164"/>
    </location>
</feature>
<organism evidence="2 3">
    <name type="scientific">Fusarium torulosum</name>
    <dbReference type="NCBI Taxonomy" id="33205"/>
    <lineage>
        <taxon>Eukaryota</taxon>
        <taxon>Fungi</taxon>
        <taxon>Dikarya</taxon>
        <taxon>Ascomycota</taxon>
        <taxon>Pezizomycotina</taxon>
        <taxon>Sordariomycetes</taxon>
        <taxon>Hypocreomycetidae</taxon>
        <taxon>Hypocreales</taxon>
        <taxon>Nectriaceae</taxon>
        <taxon>Fusarium</taxon>
    </lineage>
</organism>
<keyword evidence="3" id="KW-1185">Reference proteome</keyword>
<evidence type="ECO:0008006" key="4">
    <source>
        <dbReference type="Google" id="ProtNLM"/>
    </source>
</evidence>
<sequence length="489" mass="54780">MVRRKRSRKECNDPEGQGFYIRIWDISSSAGKTDIEDLLREHGFSAEVHWPETEVEGPYGGCCRVHFEFGDDANSARSCLNRKFVQGVSIRTGPVCLISKRARIQGVRIPRVSTMTKRKVEKSQPVASEQASLTLSPSGPDVASTSVPTIARSPGPLIGTSKPPNSAFDPYPSTWVCNENGTNQCHEEFMTAMASVEAKYDKIGVINRPIVMTLPDGRQTLRPLLASNNPTGELFTYVQKVDGAKEFKKVPLAQLALPSDTDMRKIKKLDEIEPIDSPAMSTASFFSSGIKLSGLAMKVFPGEEKPAGAISLTQPKITQEGARNEFELHNLEESPELYWQPGRLLGPDDQKRAIISHSPTFTSLPKMDPDLLSATSRSHTLRHWRPKGVGLGWGDFDRFREWQQFGRQVSKSMVEEKEWPRSNGAIALFTSEKEDKIYIIHTRCNKIQSLKGPRCLNSMWERLNKLTKKEDKKKKREKNVPVLALLEEA</sequence>